<comment type="caution">
    <text evidence="17">The sequence shown here is derived from an EMBL/GenBank/DDBJ whole genome shotgun (WGS) entry which is preliminary data.</text>
</comment>
<dbReference type="FunFam" id="2.30.130.40:FF:000001">
    <property type="entry name" value="Lon protease"/>
    <property type="match status" value="1"/>
</dbReference>
<feature type="active site" evidence="9 11">
    <location>
        <position position="722"/>
    </location>
</feature>
<feature type="active site" evidence="9 11">
    <location>
        <position position="679"/>
    </location>
</feature>
<accession>A0A9W5VJM4</accession>
<dbReference type="SUPFAM" id="SSF52540">
    <property type="entry name" value="P-loop containing nucleoside triphosphate hydrolases"/>
    <property type="match status" value="1"/>
</dbReference>
<keyword evidence="2 9" id="KW-0963">Cytoplasm</keyword>
<feature type="domain" description="Lon N-terminal" evidence="16">
    <location>
        <begin position="11"/>
        <end position="204"/>
    </location>
</feature>
<comment type="function">
    <text evidence="9">ATP-dependent serine protease that mediates the selective degradation of mutant and abnormal proteins as well as certain short-lived regulatory proteins. Required for cellular homeostasis and for survival from DNA damage and developmental changes induced by stress. Degrades polypeptides processively to yield small peptide fragments that are 5 to 10 amino acids long. Binds to DNA in a double-stranded, site-specific manner.</text>
</comment>
<dbReference type="Gene3D" id="3.30.230.10">
    <property type="match status" value="1"/>
</dbReference>
<dbReference type="InterPro" id="IPR003593">
    <property type="entry name" value="AAA+_ATPase"/>
</dbReference>
<dbReference type="SMART" id="SM00464">
    <property type="entry name" value="LON"/>
    <property type="match status" value="1"/>
</dbReference>
<dbReference type="PROSITE" id="PS01046">
    <property type="entry name" value="LON_SER"/>
    <property type="match status" value="1"/>
</dbReference>
<evidence type="ECO:0000256" key="1">
    <source>
        <dbReference type="ARBA" id="ARBA00004496"/>
    </source>
</evidence>
<evidence type="ECO:0000256" key="6">
    <source>
        <dbReference type="ARBA" id="ARBA00022825"/>
    </source>
</evidence>
<comment type="subcellular location">
    <subcellularLocation>
        <location evidence="1 9 10">Cytoplasm</location>
    </subcellularLocation>
</comment>
<dbReference type="PANTHER" id="PTHR10046">
    <property type="entry name" value="ATP DEPENDENT LON PROTEASE FAMILY MEMBER"/>
    <property type="match status" value="1"/>
</dbReference>
<dbReference type="FunFam" id="1.20.5.5270:FF:000002">
    <property type="entry name" value="Lon protease homolog"/>
    <property type="match status" value="1"/>
</dbReference>
<dbReference type="InterPro" id="IPR003111">
    <property type="entry name" value="Lon_prtase_N"/>
</dbReference>
<evidence type="ECO:0000256" key="9">
    <source>
        <dbReference type="HAMAP-Rule" id="MF_01973"/>
    </source>
</evidence>
<dbReference type="InterPro" id="IPR027543">
    <property type="entry name" value="Lon_bac"/>
</dbReference>
<dbReference type="AlphaFoldDB" id="A0A9W5VJM4"/>
<dbReference type="Gene3D" id="3.40.50.300">
    <property type="entry name" value="P-loop containing nucleotide triphosphate hydrolases"/>
    <property type="match status" value="1"/>
</dbReference>
<dbReference type="InterPro" id="IPR054594">
    <property type="entry name" value="Lon_lid"/>
</dbReference>
<dbReference type="PROSITE" id="PS51786">
    <property type="entry name" value="LON_PROTEOLYTIC"/>
    <property type="match status" value="1"/>
</dbReference>
<dbReference type="GO" id="GO:0034605">
    <property type="term" value="P:cellular response to heat"/>
    <property type="evidence" value="ECO:0007669"/>
    <property type="project" value="UniProtKB-UniRule"/>
</dbReference>
<dbReference type="GO" id="GO:0016887">
    <property type="term" value="F:ATP hydrolysis activity"/>
    <property type="evidence" value="ECO:0007669"/>
    <property type="project" value="UniProtKB-UniRule"/>
</dbReference>
<dbReference type="Pfam" id="PF02190">
    <property type="entry name" value="LON_substr_bdg"/>
    <property type="match status" value="1"/>
</dbReference>
<dbReference type="EMBL" id="AHEF01000081">
    <property type="protein sequence ID" value="EOP83254.1"/>
    <property type="molecule type" value="Genomic_DNA"/>
</dbReference>
<feature type="binding site" evidence="9 12">
    <location>
        <begin position="356"/>
        <end position="363"/>
    </location>
    <ligand>
        <name>ATP</name>
        <dbReference type="ChEBI" id="CHEBI:30616"/>
    </ligand>
</feature>
<dbReference type="FunFam" id="3.40.50.300:FF:000382">
    <property type="entry name" value="Lon protease homolog 2, peroxisomal"/>
    <property type="match status" value="1"/>
</dbReference>
<dbReference type="InterPro" id="IPR020568">
    <property type="entry name" value="Ribosomal_Su5_D2-typ_SF"/>
</dbReference>
<dbReference type="InterPro" id="IPR015947">
    <property type="entry name" value="PUA-like_sf"/>
</dbReference>
<dbReference type="NCBIfam" id="TIGR00763">
    <property type="entry name" value="lon"/>
    <property type="match status" value="1"/>
</dbReference>
<evidence type="ECO:0000256" key="7">
    <source>
        <dbReference type="ARBA" id="ARBA00022840"/>
    </source>
</evidence>
<dbReference type="InterPro" id="IPR004815">
    <property type="entry name" value="Lon_bac/euk-typ"/>
</dbReference>
<gene>
    <name evidence="9" type="primary">lon</name>
    <name evidence="17" type="ORF">IGM_04984</name>
</gene>
<dbReference type="NCBIfam" id="NF008053">
    <property type="entry name" value="PRK10787.1"/>
    <property type="match status" value="1"/>
</dbReference>
<evidence type="ECO:0000256" key="14">
    <source>
        <dbReference type="RuleBase" id="RU000591"/>
    </source>
</evidence>
<dbReference type="SUPFAM" id="SSF54211">
    <property type="entry name" value="Ribosomal protein S5 domain 2-like"/>
    <property type="match status" value="1"/>
</dbReference>
<keyword evidence="6 9" id="KW-0720">Serine protease</keyword>
<dbReference type="PROSITE" id="PS51787">
    <property type="entry name" value="LON_N"/>
    <property type="match status" value="1"/>
</dbReference>
<dbReference type="InterPro" id="IPR014721">
    <property type="entry name" value="Ribsml_uS5_D2-typ_fold_subgr"/>
</dbReference>
<evidence type="ECO:0000256" key="13">
    <source>
        <dbReference type="PROSITE-ProRule" id="PRU01122"/>
    </source>
</evidence>
<evidence type="ECO:0000256" key="12">
    <source>
        <dbReference type="PIRSR" id="PIRSR001174-2"/>
    </source>
</evidence>
<dbReference type="Gene3D" id="1.20.5.5270">
    <property type="match status" value="1"/>
</dbReference>
<dbReference type="GO" id="GO:0043565">
    <property type="term" value="F:sequence-specific DNA binding"/>
    <property type="evidence" value="ECO:0007669"/>
    <property type="project" value="UniProtKB-UniRule"/>
</dbReference>
<dbReference type="Pfam" id="PF22667">
    <property type="entry name" value="Lon_lid"/>
    <property type="match status" value="1"/>
</dbReference>
<dbReference type="Gene3D" id="1.20.58.1480">
    <property type="match status" value="1"/>
</dbReference>
<keyword evidence="8 9" id="KW-0346">Stress response</keyword>
<keyword evidence="3 9" id="KW-0645">Protease</keyword>
<comment type="subunit">
    <text evidence="9 10">Homohexamer. Organized in a ring with a central cavity.</text>
</comment>
<organism evidence="17 18">
    <name type="scientific">Bacillus cereus HuB4-4</name>
    <dbReference type="NCBI Taxonomy" id="1053211"/>
    <lineage>
        <taxon>Bacteria</taxon>
        <taxon>Bacillati</taxon>
        <taxon>Bacillota</taxon>
        <taxon>Bacilli</taxon>
        <taxon>Bacillales</taxon>
        <taxon>Bacillaceae</taxon>
        <taxon>Bacillus</taxon>
        <taxon>Bacillus cereus group</taxon>
    </lineage>
</organism>
<dbReference type="InterPro" id="IPR008268">
    <property type="entry name" value="Peptidase_S16_AS"/>
</dbReference>
<dbReference type="GO" id="GO:0004252">
    <property type="term" value="F:serine-type endopeptidase activity"/>
    <property type="evidence" value="ECO:0007669"/>
    <property type="project" value="UniProtKB-UniRule"/>
</dbReference>
<dbReference type="Gene3D" id="1.10.8.60">
    <property type="match status" value="1"/>
</dbReference>
<evidence type="ECO:0000259" key="16">
    <source>
        <dbReference type="PROSITE" id="PS51787"/>
    </source>
</evidence>
<dbReference type="Gene3D" id="2.30.130.40">
    <property type="entry name" value="LON domain-like"/>
    <property type="match status" value="1"/>
</dbReference>
<dbReference type="InterPro" id="IPR008269">
    <property type="entry name" value="Lon_proteolytic"/>
</dbReference>
<dbReference type="PIRSF" id="PIRSF001174">
    <property type="entry name" value="Lon_proteas"/>
    <property type="match status" value="1"/>
</dbReference>
<protein>
    <recommendedName>
        <fullName evidence="9 10">Lon protease</fullName>
        <ecNumber evidence="9 10">3.4.21.53</ecNumber>
    </recommendedName>
    <alternativeName>
        <fullName evidence="9">ATP-dependent protease La</fullName>
    </alternativeName>
</protein>
<dbReference type="GO" id="GO:0005737">
    <property type="term" value="C:cytoplasm"/>
    <property type="evidence" value="ECO:0007669"/>
    <property type="project" value="UniProtKB-SubCell"/>
</dbReference>
<evidence type="ECO:0000313" key="18">
    <source>
        <dbReference type="Proteomes" id="UP000014009"/>
    </source>
</evidence>
<keyword evidence="4 9" id="KW-0547">Nucleotide-binding</keyword>
<evidence type="ECO:0000256" key="3">
    <source>
        <dbReference type="ARBA" id="ARBA00022670"/>
    </source>
</evidence>
<dbReference type="GO" id="GO:0005524">
    <property type="term" value="F:ATP binding"/>
    <property type="evidence" value="ECO:0007669"/>
    <property type="project" value="UniProtKB-UniRule"/>
</dbReference>
<proteinExistence type="evidence at transcript level"/>
<dbReference type="GO" id="GO:0004176">
    <property type="term" value="F:ATP-dependent peptidase activity"/>
    <property type="evidence" value="ECO:0007669"/>
    <property type="project" value="UniProtKB-UniRule"/>
</dbReference>
<reference evidence="17 18" key="1">
    <citation type="submission" date="2012-12" db="EMBL/GenBank/DDBJ databases">
        <title>The Genome Sequence of Bacillus cereus HuB4-4.</title>
        <authorList>
            <consortium name="The Broad Institute Genome Sequencing Platform"/>
            <consortium name="The Broad Institute Genome Sequencing Center for Infectious Disease"/>
            <person name="Feldgarden M."/>
            <person name="Van der Auwera G.A."/>
            <person name="Mahillon J."/>
            <person name="Duprez V."/>
            <person name="Timmery S."/>
            <person name="Mattelet C."/>
            <person name="Dierick K."/>
            <person name="Sun M."/>
            <person name="Yu Z."/>
            <person name="Zhu L."/>
            <person name="Hu X."/>
            <person name="Shank E.B."/>
            <person name="Swiecicka I."/>
            <person name="Hansen B.M."/>
            <person name="Andrup L."/>
            <person name="Walker B."/>
            <person name="Young S.K."/>
            <person name="Zeng Q."/>
            <person name="Gargeya S."/>
            <person name="Fitzgerald M."/>
            <person name="Haas B."/>
            <person name="Abouelleil A."/>
            <person name="Alvarado L."/>
            <person name="Arachchi H.M."/>
            <person name="Berlin A.M."/>
            <person name="Chapman S.B."/>
            <person name="Dewar J."/>
            <person name="Goldberg J."/>
            <person name="Griggs A."/>
            <person name="Gujja S."/>
            <person name="Hansen M."/>
            <person name="Howarth C."/>
            <person name="Imamovic A."/>
            <person name="Larimer J."/>
            <person name="McCowan C."/>
            <person name="Murphy C."/>
            <person name="Neiman D."/>
            <person name="Pearson M."/>
            <person name="Priest M."/>
            <person name="Roberts A."/>
            <person name="Saif S."/>
            <person name="Shea T."/>
            <person name="Sisk P."/>
            <person name="Sykes S."/>
            <person name="Wortman J."/>
            <person name="Nusbaum C."/>
            <person name="Birren B."/>
        </authorList>
    </citation>
    <scope>NUCLEOTIDE SEQUENCE [LARGE SCALE GENOMIC DNA]</scope>
    <source>
        <strain evidence="17 18">HuB4-4</strain>
    </source>
</reference>
<evidence type="ECO:0000256" key="10">
    <source>
        <dbReference type="PIRNR" id="PIRNR001174"/>
    </source>
</evidence>
<evidence type="ECO:0000259" key="15">
    <source>
        <dbReference type="PROSITE" id="PS51786"/>
    </source>
</evidence>
<comment type="similarity">
    <text evidence="9 10 13 14">Belongs to the peptidase S16 family.</text>
</comment>
<evidence type="ECO:0000256" key="4">
    <source>
        <dbReference type="ARBA" id="ARBA00022741"/>
    </source>
</evidence>
<dbReference type="Pfam" id="PF00004">
    <property type="entry name" value="AAA"/>
    <property type="match status" value="1"/>
</dbReference>
<evidence type="ECO:0000256" key="2">
    <source>
        <dbReference type="ARBA" id="ARBA00022490"/>
    </source>
</evidence>
<dbReference type="SUPFAM" id="SSF88697">
    <property type="entry name" value="PUA domain-like"/>
    <property type="match status" value="1"/>
</dbReference>
<dbReference type="InterPro" id="IPR027065">
    <property type="entry name" value="Lon_Prtase"/>
</dbReference>
<dbReference type="InterPro" id="IPR027417">
    <property type="entry name" value="P-loop_NTPase"/>
</dbReference>
<dbReference type="GO" id="GO:0006515">
    <property type="term" value="P:protein quality control for misfolded or incompletely synthesized proteins"/>
    <property type="evidence" value="ECO:0007669"/>
    <property type="project" value="UniProtKB-UniRule"/>
</dbReference>
<dbReference type="Proteomes" id="UP000014009">
    <property type="component" value="Unassembled WGS sequence"/>
</dbReference>
<keyword evidence="7 9" id="KW-0067">ATP-binding</keyword>
<comment type="induction">
    <text evidence="9">By heat shock.</text>
</comment>
<evidence type="ECO:0000256" key="8">
    <source>
        <dbReference type="ARBA" id="ARBA00023016"/>
    </source>
</evidence>
<dbReference type="RefSeq" id="WP_016098994.1">
    <property type="nucleotide sequence ID" value="NZ_KB976537.1"/>
</dbReference>
<dbReference type="FunFam" id="1.20.58.1480:FF:000001">
    <property type="entry name" value="Lon protease"/>
    <property type="match status" value="1"/>
</dbReference>
<sequence>MSSMNTNERIVPLLPLRGVLVYPTMVLHLDVGRDKSIQALEQAAMDENIIFLAMQKEMNIDDPKEDDIYSVGTVAKVKQMLKLPNGTLRVLVEGLHRAEVIEFIEEENIVQVSIKTVTEEVEDDLEEKALMRTLLEHFEQYIKVSKKVSNETFATVADVEEPGRLADLIASHLPIKTKQKQEILEIVSVKERLHTLISIIQDEQELLSLEKKIGQKVKRSMERTQKEYFLREQMKAIQTELGDKEGKGGEVEELREKIEQSGMPEETMKAALKELDRYEKLPASSAESGVIRNYIDWLLALPWTEATEDIIDLAHSEEILNNDHYGLEKVKERVLEYLAVQKLTNSLKGPILCLVGPPGVGKTSLARSIATSLNRKFVRVSLGGVRDESEIRGHRRTYVGAMPGRIIQGMKKAKTVNPVFLLDEIDKMSNDFRGDPSAALLEVLDPEQNHNFSDHYIEEPYDLSKVMFVATANTLSSIPGPLLDRMEIISIAGYTELEKVHIAREHLLPKQLKEHGLRKGNLQVRDEALLEIIRYYTREAGVRTLERQIAKVCRKVAKIIVTAERKRIVVTEKKIVDLLGKHIFRYGQAEKTDQVGMATGLAYTAAGGDTLAIEVSVAPGKGKLILTGKLGDVMKESAQAAFSYIRSRAEELQIDPNFHEKNDIHIHVPEGAVPKDGPSAGITMATALISALTGIPVSKEVGMTGEITLRGRVLPIGGLKEKTLSAHRAGLTKIILPAENEKDLDDIPESVKENLTFVLASHLDEVLEHALVGVKQ</sequence>
<evidence type="ECO:0000256" key="5">
    <source>
        <dbReference type="ARBA" id="ARBA00022801"/>
    </source>
</evidence>
<dbReference type="FunFam" id="3.30.230.10:FF:000010">
    <property type="entry name" value="Lon protease"/>
    <property type="match status" value="1"/>
</dbReference>
<evidence type="ECO:0000313" key="17">
    <source>
        <dbReference type="EMBL" id="EOP83254.1"/>
    </source>
</evidence>
<dbReference type="EC" id="3.4.21.53" evidence="9 10"/>
<keyword evidence="5 9" id="KW-0378">Hydrolase</keyword>
<name>A0A9W5VJM4_BACCE</name>
<dbReference type="Pfam" id="PF05362">
    <property type="entry name" value="Lon_C"/>
    <property type="match status" value="1"/>
</dbReference>
<dbReference type="CDD" id="cd19500">
    <property type="entry name" value="RecA-like_Lon"/>
    <property type="match status" value="1"/>
</dbReference>
<dbReference type="FunFam" id="1.10.8.60:FF:000119">
    <property type="entry name" value="Lon protease"/>
    <property type="match status" value="1"/>
</dbReference>
<dbReference type="InterPro" id="IPR003959">
    <property type="entry name" value="ATPase_AAA_core"/>
</dbReference>
<dbReference type="PRINTS" id="PR00830">
    <property type="entry name" value="ENDOLAPTASE"/>
</dbReference>
<comment type="catalytic activity">
    <reaction evidence="9 10 13">
        <text>Hydrolysis of proteins in presence of ATP.</text>
        <dbReference type="EC" id="3.4.21.53"/>
    </reaction>
</comment>
<evidence type="ECO:0000256" key="11">
    <source>
        <dbReference type="PIRSR" id="PIRSR001174-1"/>
    </source>
</evidence>
<feature type="domain" description="Lon proteolytic" evidence="15">
    <location>
        <begin position="592"/>
        <end position="773"/>
    </location>
</feature>
<dbReference type="InterPro" id="IPR046336">
    <property type="entry name" value="Lon_prtase_N_sf"/>
</dbReference>
<dbReference type="HAMAP" id="MF_01973">
    <property type="entry name" value="lon_bact"/>
    <property type="match status" value="1"/>
</dbReference>
<dbReference type="SMART" id="SM00382">
    <property type="entry name" value="AAA"/>
    <property type="match status" value="1"/>
</dbReference>